<evidence type="ECO:0000256" key="5">
    <source>
        <dbReference type="ARBA" id="ARBA00022692"/>
    </source>
</evidence>
<evidence type="ECO:0000313" key="11">
    <source>
        <dbReference type="Proteomes" id="UP000239724"/>
    </source>
</evidence>
<feature type="transmembrane region" description="Helical" evidence="9">
    <location>
        <begin position="320"/>
        <end position="338"/>
    </location>
</feature>
<dbReference type="GO" id="GO:0005886">
    <property type="term" value="C:plasma membrane"/>
    <property type="evidence" value="ECO:0007669"/>
    <property type="project" value="UniProtKB-SubCell"/>
</dbReference>
<evidence type="ECO:0000256" key="2">
    <source>
        <dbReference type="ARBA" id="ARBA00009773"/>
    </source>
</evidence>
<dbReference type="InterPro" id="IPR002549">
    <property type="entry name" value="AI-2E-like"/>
</dbReference>
<dbReference type="EMBL" id="NHRY01000080">
    <property type="protein sequence ID" value="PPQ35035.1"/>
    <property type="molecule type" value="Genomic_DNA"/>
</dbReference>
<evidence type="ECO:0000256" key="3">
    <source>
        <dbReference type="ARBA" id="ARBA00022448"/>
    </source>
</evidence>
<evidence type="ECO:0000256" key="8">
    <source>
        <dbReference type="SAM" id="MobiDB-lite"/>
    </source>
</evidence>
<name>A0A2S6NJK7_RHOGL</name>
<dbReference type="PANTHER" id="PTHR21716:SF67">
    <property type="entry name" value="TRANSPORT PROTEIN YDIK-RELATED"/>
    <property type="match status" value="1"/>
</dbReference>
<evidence type="ECO:0000256" key="4">
    <source>
        <dbReference type="ARBA" id="ARBA00022475"/>
    </source>
</evidence>
<reference evidence="10 11" key="1">
    <citation type="journal article" date="2018" name="Arch. Microbiol.">
        <title>New insights into the metabolic potential of the phototrophic purple bacterium Rhodopila globiformis DSM 161(T) from its draft genome sequence and evidence for a vanadium-dependent nitrogenase.</title>
        <authorList>
            <person name="Imhoff J.F."/>
            <person name="Rahn T."/>
            <person name="Kunzel S."/>
            <person name="Neulinger S.C."/>
        </authorList>
    </citation>
    <scope>NUCLEOTIDE SEQUENCE [LARGE SCALE GENOMIC DNA]</scope>
    <source>
        <strain evidence="10 11">DSM 161</strain>
    </source>
</reference>
<keyword evidence="11" id="KW-1185">Reference proteome</keyword>
<feature type="compositionally biased region" description="Basic residues" evidence="8">
    <location>
        <begin position="1"/>
        <end position="10"/>
    </location>
</feature>
<evidence type="ECO:0000256" key="1">
    <source>
        <dbReference type="ARBA" id="ARBA00004651"/>
    </source>
</evidence>
<keyword evidence="4" id="KW-1003">Cell membrane</keyword>
<dbReference type="Proteomes" id="UP000239724">
    <property type="component" value="Unassembled WGS sequence"/>
</dbReference>
<feature type="transmembrane region" description="Helical" evidence="9">
    <location>
        <begin position="284"/>
        <end position="313"/>
    </location>
</feature>
<evidence type="ECO:0000313" key="10">
    <source>
        <dbReference type="EMBL" id="PPQ35035.1"/>
    </source>
</evidence>
<keyword evidence="3" id="KW-0813">Transport</keyword>
<dbReference type="Pfam" id="PF01594">
    <property type="entry name" value="AI-2E_transport"/>
    <property type="match status" value="1"/>
</dbReference>
<keyword evidence="5 9" id="KW-0812">Transmembrane</keyword>
<sequence>MRRRAARARRHWSDAVDNRLPGSGADPRPVVAPIARQAGAAAPDGAGMVTLIERSIVLLLVVGLLVGVAAVLRPFTTAILFGTTLAIAAWRLRQALIARGLPRGLAAAILLLLALLVVALPVLAVAPAMTSQLGSGIQRVQAYFATAPERPAWFAGVPLLGARLARVWDEVARAGGNLHAMLEPYSGTLQQTLLTAAQALADSVLQVVLSLVVATMLWTTGDRLAEELRDIFRRLGGVTAEATLDAVAGAVRGVALGVIGTAMIQAALLAFGLAVAGVPGAATLGFVGLLLAISQVGGPLLILIWGGAAWWLFGQDHGGWGVFMIAWGVLVSTIDNFLKPWLIGLGVHMPMSLTILGVFGGFVAFGFLGLFIGPALLAAALILLRSWRANAPLAV</sequence>
<feature type="transmembrane region" description="Helical" evidence="9">
    <location>
        <begin position="104"/>
        <end position="126"/>
    </location>
</feature>
<proteinExistence type="inferred from homology"/>
<keyword evidence="6 9" id="KW-1133">Transmembrane helix</keyword>
<feature type="region of interest" description="Disordered" evidence="8">
    <location>
        <begin position="1"/>
        <end position="24"/>
    </location>
</feature>
<evidence type="ECO:0000256" key="7">
    <source>
        <dbReference type="ARBA" id="ARBA00023136"/>
    </source>
</evidence>
<feature type="transmembrane region" description="Helical" evidence="9">
    <location>
        <begin position="254"/>
        <end position="278"/>
    </location>
</feature>
<organism evidence="10 11">
    <name type="scientific">Rhodopila globiformis</name>
    <name type="common">Rhodopseudomonas globiformis</name>
    <dbReference type="NCBI Taxonomy" id="1071"/>
    <lineage>
        <taxon>Bacteria</taxon>
        <taxon>Pseudomonadati</taxon>
        <taxon>Pseudomonadota</taxon>
        <taxon>Alphaproteobacteria</taxon>
        <taxon>Acetobacterales</taxon>
        <taxon>Acetobacteraceae</taxon>
        <taxon>Rhodopila</taxon>
    </lineage>
</organism>
<evidence type="ECO:0000256" key="6">
    <source>
        <dbReference type="ARBA" id="ARBA00022989"/>
    </source>
</evidence>
<comment type="caution">
    <text evidence="10">The sequence shown here is derived from an EMBL/GenBank/DDBJ whole genome shotgun (WGS) entry which is preliminary data.</text>
</comment>
<feature type="transmembrane region" description="Helical" evidence="9">
    <location>
        <begin position="358"/>
        <end position="384"/>
    </location>
</feature>
<evidence type="ECO:0000256" key="9">
    <source>
        <dbReference type="SAM" id="Phobius"/>
    </source>
</evidence>
<dbReference type="AlphaFoldDB" id="A0A2S6NJK7"/>
<accession>A0A2S6NJK7</accession>
<evidence type="ECO:0008006" key="12">
    <source>
        <dbReference type="Google" id="ProtNLM"/>
    </source>
</evidence>
<protein>
    <recommendedName>
        <fullName evidence="12">AI-2E family transporter</fullName>
    </recommendedName>
</protein>
<keyword evidence="7 9" id="KW-0472">Membrane</keyword>
<dbReference type="PANTHER" id="PTHR21716">
    <property type="entry name" value="TRANSMEMBRANE PROTEIN"/>
    <property type="match status" value="1"/>
</dbReference>
<gene>
    <name evidence="10" type="ORF">CCS01_09030</name>
</gene>
<feature type="transmembrane region" description="Helical" evidence="9">
    <location>
        <begin position="51"/>
        <end position="69"/>
    </location>
</feature>
<comment type="similarity">
    <text evidence="2">Belongs to the autoinducer-2 exporter (AI-2E) (TC 2.A.86) family.</text>
</comment>
<comment type="subcellular location">
    <subcellularLocation>
        <location evidence="1">Cell membrane</location>
        <topology evidence="1">Multi-pass membrane protein</topology>
    </subcellularLocation>
</comment>